<keyword evidence="4" id="KW-1185">Reference proteome</keyword>
<protein>
    <recommendedName>
        <fullName evidence="2">DUF4220 domain-containing protein</fullName>
    </recommendedName>
</protein>
<accession>A0A2Z6M4Q0</accession>
<dbReference type="AlphaFoldDB" id="A0A2Z6M4Q0"/>
<feature type="chain" id="PRO_5016336716" description="DUF4220 domain-containing protein" evidence="1">
    <location>
        <begin position="23"/>
        <end position="212"/>
    </location>
</feature>
<reference evidence="4" key="1">
    <citation type="journal article" date="2017" name="Front. Plant Sci.">
        <title>Climate Clever Clovers: New Paradigm to Reduce the Environmental Footprint of Ruminants by Breeding Low Methanogenic Forages Utilizing Haplotype Variation.</title>
        <authorList>
            <person name="Kaur P."/>
            <person name="Appels R."/>
            <person name="Bayer P.E."/>
            <person name="Keeble-Gagnere G."/>
            <person name="Wang J."/>
            <person name="Hirakawa H."/>
            <person name="Shirasawa K."/>
            <person name="Vercoe P."/>
            <person name="Stefanova K."/>
            <person name="Durmic Z."/>
            <person name="Nichols P."/>
            <person name="Revell C."/>
            <person name="Isobe S.N."/>
            <person name="Edwards D."/>
            <person name="Erskine W."/>
        </authorList>
    </citation>
    <scope>NUCLEOTIDE SEQUENCE [LARGE SCALE GENOMIC DNA]</scope>
    <source>
        <strain evidence="4">cv. Daliak</strain>
    </source>
</reference>
<evidence type="ECO:0000256" key="1">
    <source>
        <dbReference type="SAM" id="SignalP"/>
    </source>
</evidence>
<dbReference type="OrthoDB" id="1689146at2759"/>
<evidence type="ECO:0000259" key="2">
    <source>
        <dbReference type="Pfam" id="PF13968"/>
    </source>
</evidence>
<sequence length="212" mass="24362">MIFVVFPLLLAAVIKNAEKIYALRLGSIGGFRGSVQYPPNAGCDYSYFMDMYVKRKYELCDISREDIKLECGIKEDVELKSNADEILNWKIPDSQAFKTFFKEAEAIEAYKAVEVQLGMFSAKQDVIRLYGLPLAFLSLSIASWCWTNPVPGHMRREIHPSKVNGDKCKSVLFEGCILAKSLQSLERKEEWSRDKKWEMISAFWVETLFCSR</sequence>
<dbReference type="EMBL" id="DF973165">
    <property type="protein sequence ID" value="GAU16934.1"/>
    <property type="molecule type" value="Genomic_DNA"/>
</dbReference>
<organism evidence="3 4">
    <name type="scientific">Trifolium subterraneum</name>
    <name type="common">Subterranean clover</name>
    <dbReference type="NCBI Taxonomy" id="3900"/>
    <lineage>
        <taxon>Eukaryota</taxon>
        <taxon>Viridiplantae</taxon>
        <taxon>Streptophyta</taxon>
        <taxon>Embryophyta</taxon>
        <taxon>Tracheophyta</taxon>
        <taxon>Spermatophyta</taxon>
        <taxon>Magnoliopsida</taxon>
        <taxon>eudicotyledons</taxon>
        <taxon>Gunneridae</taxon>
        <taxon>Pentapetalae</taxon>
        <taxon>rosids</taxon>
        <taxon>fabids</taxon>
        <taxon>Fabales</taxon>
        <taxon>Fabaceae</taxon>
        <taxon>Papilionoideae</taxon>
        <taxon>50 kb inversion clade</taxon>
        <taxon>NPAAA clade</taxon>
        <taxon>Hologalegina</taxon>
        <taxon>IRL clade</taxon>
        <taxon>Trifolieae</taxon>
        <taxon>Trifolium</taxon>
    </lineage>
</organism>
<feature type="domain" description="DUF4220" evidence="2">
    <location>
        <begin position="3"/>
        <end position="120"/>
    </location>
</feature>
<evidence type="ECO:0000313" key="4">
    <source>
        <dbReference type="Proteomes" id="UP000242715"/>
    </source>
</evidence>
<keyword evidence="1" id="KW-0732">Signal</keyword>
<proteinExistence type="predicted"/>
<dbReference type="Proteomes" id="UP000242715">
    <property type="component" value="Unassembled WGS sequence"/>
</dbReference>
<dbReference type="InterPro" id="IPR025315">
    <property type="entry name" value="DUF4220"/>
</dbReference>
<evidence type="ECO:0000313" key="3">
    <source>
        <dbReference type="EMBL" id="GAU16934.1"/>
    </source>
</evidence>
<feature type="signal peptide" evidence="1">
    <location>
        <begin position="1"/>
        <end position="22"/>
    </location>
</feature>
<gene>
    <name evidence="3" type="ORF">TSUD_36920</name>
</gene>
<dbReference type="Pfam" id="PF13968">
    <property type="entry name" value="DUF4220"/>
    <property type="match status" value="1"/>
</dbReference>
<name>A0A2Z6M4Q0_TRISU</name>